<evidence type="ECO:0000313" key="4">
    <source>
        <dbReference type="Proteomes" id="UP001497045"/>
    </source>
</evidence>
<evidence type="ECO:0000256" key="1">
    <source>
        <dbReference type="SAM" id="Phobius"/>
    </source>
</evidence>
<keyword evidence="4" id="KW-1185">Reference proteome</keyword>
<keyword evidence="1" id="KW-1133">Transmembrane helix</keyword>
<dbReference type="InterPro" id="IPR025565">
    <property type="entry name" value="DUF4328"/>
</dbReference>
<dbReference type="RefSeq" id="WP_341672266.1">
    <property type="nucleotide sequence ID" value="NZ_JBBYHV010000001.1"/>
</dbReference>
<keyword evidence="1" id="KW-0812">Transmembrane</keyword>
<name>A0ABU9IBG8_9SPHN</name>
<feature type="transmembrane region" description="Helical" evidence="1">
    <location>
        <begin position="20"/>
        <end position="41"/>
    </location>
</feature>
<keyword evidence="1" id="KW-0472">Membrane</keyword>
<proteinExistence type="predicted"/>
<reference evidence="3 4" key="1">
    <citation type="submission" date="2024-04" db="EMBL/GenBank/DDBJ databases">
        <title>Aurantiacibacter sp. DGU6 16S ribosomal RNA gene Genome sequencing and assembly.</title>
        <authorList>
            <person name="Park S."/>
        </authorList>
    </citation>
    <scope>NUCLEOTIDE SEQUENCE [LARGE SCALE GENOMIC DNA]</scope>
    <source>
        <strain evidence="3 4">DGU6</strain>
    </source>
</reference>
<dbReference type="EMBL" id="JBBYHV010000001">
    <property type="protein sequence ID" value="MEL1249738.1"/>
    <property type="molecule type" value="Genomic_DNA"/>
</dbReference>
<sequence length="220" mass="23753">MMDSGIRTLGTLGTATRIALLTYVGSVLLAFVVQLGLVFLLPQMPIGNAVGYTIVIGIIGIVQLGSFVASIVLVAIWVNQAHRNLHDGGVTGLNYSPGWATASFFIPFVNLWVPFASTRELYNRSIGKAEWHAATSAGPVTSWYTCNWAAFIFLAAIITVLYLESIPGLYVIMPAFAAIGLFLLFGLFMVGSAWFMAQTVAKVTRAQTDLEHVSQADVFD</sequence>
<evidence type="ECO:0000259" key="2">
    <source>
        <dbReference type="Pfam" id="PF14219"/>
    </source>
</evidence>
<dbReference type="Pfam" id="PF14219">
    <property type="entry name" value="DUF4328"/>
    <property type="match status" value="1"/>
</dbReference>
<accession>A0ABU9IBG8</accession>
<protein>
    <submittedName>
        <fullName evidence="3">DUF4328 domain-containing protein</fullName>
    </submittedName>
</protein>
<dbReference type="Proteomes" id="UP001497045">
    <property type="component" value="Unassembled WGS sequence"/>
</dbReference>
<gene>
    <name evidence="3" type="ORF">AAEO60_03545</name>
</gene>
<feature type="domain" description="DUF4328" evidence="2">
    <location>
        <begin position="57"/>
        <end position="203"/>
    </location>
</feature>
<feature type="transmembrane region" description="Helical" evidence="1">
    <location>
        <begin position="169"/>
        <end position="195"/>
    </location>
</feature>
<evidence type="ECO:0000313" key="3">
    <source>
        <dbReference type="EMBL" id="MEL1249738.1"/>
    </source>
</evidence>
<feature type="transmembrane region" description="Helical" evidence="1">
    <location>
        <begin position="53"/>
        <end position="78"/>
    </location>
</feature>
<feature type="transmembrane region" description="Helical" evidence="1">
    <location>
        <begin position="98"/>
        <end position="122"/>
    </location>
</feature>
<comment type="caution">
    <text evidence="3">The sequence shown here is derived from an EMBL/GenBank/DDBJ whole genome shotgun (WGS) entry which is preliminary data.</text>
</comment>
<feature type="transmembrane region" description="Helical" evidence="1">
    <location>
        <begin position="143"/>
        <end position="163"/>
    </location>
</feature>
<organism evidence="3 4">
    <name type="scientific">Aurantiacibacter gilvus</name>
    <dbReference type="NCBI Taxonomy" id="3139141"/>
    <lineage>
        <taxon>Bacteria</taxon>
        <taxon>Pseudomonadati</taxon>
        <taxon>Pseudomonadota</taxon>
        <taxon>Alphaproteobacteria</taxon>
        <taxon>Sphingomonadales</taxon>
        <taxon>Erythrobacteraceae</taxon>
        <taxon>Aurantiacibacter</taxon>
    </lineage>
</organism>